<dbReference type="InterPro" id="IPR009875">
    <property type="entry name" value="PilZ_domain"/>
</dbReference>
<dbReference type="RefSeq" id="WP_166411246.1">
    <property type="nucleotide sequence ID" value="NZ_CP049869.1"/>
</dbReference>
<feature type="domain" description="PilZ" evidence="2">
    <location>
        <begin position="13"/>
        <end position="94"/>
    </location>
</feature>
<feature type="transmembrane region" description="Helical" evidence="1">
    <location>
        <begin position="129"/>
        <end position="151"/>
    </location>
</feature>
<evidence type="ECO:0000313" key="3">
    <source>
        <dbReference type="EMBL" id="QIK78856.1"/>
    </source>
</evidence>
<evidence type="ECO:0000313" key="4">
    <source>
        <dbReference type="Proteomes" id="UP000503222"/>
    </source>
</evidence>
<evidence type="ECO:0000256" key="1">
    <source>
        <dbReference type="SAM" id="Phobius"/>
    </source>
</evidence>
<keyword evidence="1" id="KW-0812">Transmembrane</keyword>
<accession>A0A6G7YQ46</accession>
<name>A0A6G7YQ46_9SPHN</name>
<keyword evidence="1" id="KW-0472">Membrane</keyword>
<proteinExistence type="predicted"/>
<protein>
    <submittedName>
        <fullName evidence="3">PilZ domain-containing protein</fullName>
    </submittedName>
</protein>
<sequence length="157" mass="17185">MLAFLETFQVGGNRRRTERRTLKLIVEGSTERTPGIQVEISNISRTGMLVQTSADLSAGDRLVLELPETGKAEAEVIWSRGQQFGCNFVIPISLAGVSAALLQSPTLTIRSADHTSFVRPSWSSPRRQFLFYSTLASTIAVLIILAMYVAADLLRAS</sequence>
<dbReference type="Gene3D" id="2.40.10.220">
    <property type="entry name" value="predicted glycosyltransferase like domains"/>
    <property type="match status" value="1"/>
</dbReference>
<dbReference type="KEGG" id="spii:G7077_08070"/>
<organism evidence="3 4">
    <name type="scientific">Sphingomonas piscis</name>
    <dbReference type="NCBI Taxonomy" id="2714943"/>
    <lineage>
        <taxon>Bacteria</taxon>
        <taxon>Pseudomonadati</taxon>
        <taxon>Pseudomonadota</taxon>
        <taxon>Alphaproteobacteria</taxon>
        <taxon>Sphingomonadales</taxon>
        <taxon>Sphingomonadaceae</taxon>
        <taxon>Sphingomonas</taxon>
    </lineage>
</organism>
<dbReference type="AlphaFoldDB" id="A0A6G7YQ46"/>
<dbReference type="SUPFAM" id="SSF141371">
    <property type="entry name" value="PilZ domain-like"/>
    <property type="match status" value="1"/>
</dbReference>
<gene>
    <name evidence="3" type="ORF">G7077_08070</name>
</gene>
<reference evidence="3 4" key="1">
    <citation type="submission" date="2020-03" db="EMBL/GenBank/DDBJ databases">
        <title>Sphingomonas sp. nov., isolated from fish.</title>
        <authorList>
            <person name="Hyun D.-W."/>
            <person name="Bae J.-W."/>
        </authorList>
    </citation>
    <scope>NUCLEOTIDE SEQUENCE [LARGE SCALE GENOMIC DNA]</scope>
    <source>
        <strain evidence="3 4">HDW15B</strain>
    </source>
</reference>
<keyword evidence="1" id="KW-1133">Transmembrane helix</keyword>
<dbReference type="Proteomes" id="UP000503222">
    <property type="component" value="Chromosome"/>
</dbReference>
<dbReference type="Pfam" id="PF07238">
    <property type="entry name" value="PilZ"/>
    <property type="match status" value="1"/>
</dbReference>
<dbReference type="EMBL" id="CP049869">
    <property type="protein sequence ID" value="QIK78856.1"/>
    <property type="molecule type" value="Genomic_DNA"/>
</dbReference>
<dbReference type="GO" id="GO:0035438">
    <property type="term" value="F:cyclic-di-GMP binding"/>
    <property type="evidence" value="ECO:0007669"/>
    <property type="project" value="InterPro"/>
</dbReference>
<evidence type="ECO:0000259" key="2">
    <source>
        <dbReference type="Pfam" id="PF07238"/>
    </source>
</evidence>
<keyword evidence="4" id="KW-1185">Reference proteome</keyword>